<dbReference type="STRING" id="31234.E3LVL7"/>
<comment type="similarity">
    <text evidence="1">Belongs to the reverse transcriptase family. Telomerase subfamily.</text>
</comment>
<evidence type="ECO:0000259" key="2">
    <source>
        <dbReference type="PROSITE" id="PS50878"/>
    </source>
</evidence>
<dbReference type="GO" id="GO:0000333">
    <property type="term" value="C:telomerase catalytic core complex"/>
    <property type="evidence" value="ECO:0007669"/>
    <property type="project" value="TreeGrafter"/>
</dbReference>
<keyword evidence="1" id="KW-0479">Metal-binding</keyword>
<dbReference type="InterPro" id="IPR000477">
    <property type="entry name" value="RT_dom"/>
</dbReference>
<dbReference type="Pfam" id="PF00078">
    <property type="entry name" value="RVT_1"/>
    <property type="match status" value="1"/>
</dbReference>
<dbReference type="OMA" id="NLAHMYL"/>
<dbReference type="GO" id="GO:0000781">
    <property type="term" value="C:chromosome, telomeric region"/>
    <property type="evidence" value="ECO:0007669"/>
    <property type="project" value="UniProtKB-SubCell"/>
</dbReference>
<evidence type="ECO:0000313" key="3">
    <source>
        <dbReference type="EMBL" id="EFP12366.1"/>
    </source>
</evidence>
<evidence type="ECO:0000256" key="1">
    <source>
        <dbReference type="RuleBase" id="RU365061"/>
    </source>
</evidence>
<comment type="catalytic activity">
    <reaction evidence="1">
        <text>DNA(n) + a 2'-deoxyribonucleoside 5'-triphosphate = DNA(n+1) + diphosphate</text>
        <dbReference type="Rhea" id="RHEA:22508"/>
        <dbReference type="Rhea" id="RHEA-COMP:17339"/>
        <dbReference type="Rhea" id="RHEA-COMP:17340"/>
        <dbReference type="ChEBI" id="CHEBI:33019"/>
        <dbReference type="ChEBI" id="CHEBI:61560"/>
        <dbReference type="ChEBI" id="CHEBI:173112"/>
        <dbReference type="EC" id="2.7.7.49"/>
    </reaction>
</comment>
<reference evidence="3" key="1">
    <citation type="submission" date="2007-07" db="EMBL/GenBank/DDBJ databases">
        <title>PCAP assembly of the Caenorhabditis remanei genome.</title>
        <authorList>
            <consortium name="The Caenorhabditis remanei Sequencing Consortium"/>
            <person name="Wilson R.K."/>
        </authorList>
    </citation>
    <scope>NUCLEOTIDE SEQUENCE [LARGE SCALE GENOMIC DNA]</scope>
    <source>
        <strain evidence="3">PB4641</strain>
    </source>
</reference>
<dbReference type="eggNOG" id="KOG1005">
    <property type="taxonomic scope" value="Eukaryota"/>
</dbReference>
<dbReference type="OrthoDB" id="289721at2759"/>
<keyword evidence="1" id="KW-0548">Nucleotidyltransferase</keyword>
<dbReference type="SUPFAM" id="SSF56672">
    <property type="entry name" value="DNA/RNA polymerases"/>
    <property type="match status" value="1"/>
</dbReference>
<name>E3LVL7_CAERE</name>
<keyword evidence="1" id="KW-0460">Magnesium</keyword>
<dbReference type="InParanoid" id="E3LVL7"/>
<gene>
    <name evidence="3" type="primary">Cre-trt-1</name>
    <name evidence="3" type="ORF">CRE_29548</name>
</gene>
<keyword evidence="4" id="KW-1185">Reference proteome</keyword>
<dbReference type="Proteomes" id="UP000008281">
    <property type="component" value="Unassembled WGS sequence"/>
</dbReference>
<dbReference type="GO" id="GO:0070034">
    <property type="term" value="F:telomerase RNA binding"/>
    <property type="evidence" value="ECO:0007669"/>
    <property type="project" value="TreeGrafter"/>
</dbReference>
<dbReference type="PRINTS" id="PR01365">
    <property type="entry name" value="TELOMERASERT"/>
</dbReference>
<dbReference type="PANTHER" id="PTHR12066:SF0">
    <property type="entry name" value="TELOMERASE REVERSE TRANSCRIPTASE"/>
    <property type="match status" value="1"/>
</dbReference>
<sequence length="573" mass="68008">MSPEYRLLFKFQKKYVISLAKLHKNLGENHWSTILRENANLAILRNIFKRKMKGKLNYRHMSAFLVSSENVLKVRNTVVMDEVDKLSKSIVSTRHNFELRKLAPKRKLKSLKDCYMFEHETMNIIRRVFTIFRLRQHIGSTNCDSMLVWIMNIMKQEKLQYVPDFVFKEAPLARAFRAKQVLKDVDPLSKRYSQFSIINHLRGALIWWIFAALRQIMIPIDVKRKKVYLWRGGYLKLLRREMKDFKERYKVKRVIRKPAFVLNPSPNSVVGRLKFDIVENKFRPIIRRNPIDKVKDKMHWKKVNSMLTWCLEKGGETRQSINSSCKILLKFLRRNDTFPKLFGYTADVSKCFSAVKHSTLTSIIERLLLENLCDIWTACGKGRDKKGFHKLIFCSNDSEEGAYQSLKKKMESKHVEDHTVIYCNQTSRKWLLDQLRSTISSYCYKRGKTTFKITKGVPQGHPLSPNFAFMYLNDFEKENWRKVEHDARIIYCRYVDDYVFMMTDKDLFKNISQPLFTGKNQHGVKANYEKCKESDDKLIWCGVKMDLKNAKFYRRKRCLDGTIRDHLINFDKN</sequence>
<dbReference type="EMBL" id="DS268416">
    <property type="protein sequence ID" value="EFP12366.1"/>
    <property type="molecule type" value="Genomic_DNA"/>
</dbReference>
<dbReference type="GO" id="GO:0007004">
    <property type="term" value="P:telomere maintenance via telomerase"/>
    <property type="evidence" value="ECO:0007669"/>
    <property type="project" value="EnsemblMetazoa"/>
</dbReference>
<dbReference type="PROSITE" id="PS50878">
    <property type="entry name" value="RT_POL"/>
    <property type="match status" value="1"/>
</dbReference>
<proteinExistence type="inferred from homology"/>
<keyword evidence="1" id="KW-0808">Transferase</keyword>
<organism evidence="4">
    <name type="scientific">Caenorhabditis remanei</name>
    <name type="common">Caenorhabditis vulgaris</name>
    <dbReference type="NCBI Taxonomy" id="31234"/>
    <lineage>
        <taxon>Eukaryota</taxon>
        <taxon>Metazoa</taxon>
        <taxon>Ecdysozoa</taxon>
        <taxon>Nematoda</taxon>
        <taxon>Chromadorea</taxon>
        <taxon>Rhabditida</taxon>
        <taxon>Rhabditina</taxon>
        <taxon>Rhabditomorpha</taxon>
        <taxon>Rhabditoidea</taxon>
        <taxon>Rhabditidae</taxon>
        <taxon>Peloderinae</taxon>
        <taxon>Caenorhabditis</taxon>
    </lineage>
</organism>
<dbReference type="GO" id="GO:0003720">
    <property type="term" value="F:telomerase activity"/>
    <property type="evidence" value="ECO:0007669"/>
    <property type="project" value="InterPro"/>
</dbReference>
<dbReference type="PANTHER" id="PTHR12066">
    <property type="entry name" value="TELOMERASE REVERSE TRANSCRIPTASE"/>
    <property type="match status" value="1"/>
</dbReference>
<dbReference type="HOGENOM" id="CLU_537751_0_0_1"/>
<dbReference type="CDD" id="cd01648">
    <property type="entry name" value="TERT"/>
    <property type="match status" value="1"/>
</dbReference>
<dbReference type="EC" id="2.7.7.49" evidence="1"/>
<feature type="domain" description="Reverse transcriptase" evidence="2">
    <location>
        <begin position="244"/>
        <end position="545"/>
    </location>
</feature>
<dbReference type="GO" id="GO:0042162">
    <property type="term" value="F:telomeric DNA binding"/>
    <property type="evidence" value="ECO:0007669"/>
    <property type="project" value="TreeGrafter"/>
</dbReference>
<comment type="subcellular location">
    <subcellularLocation>
        <location evidence="1">Nucleus</location>
    </subcellularLocation>
    <subcellularLocation>
        <location evidence="1">Chromosome</location>
        <location evidence="1">Telomere</location>
    </subcellularLocation>
</comment>
<protein>
    <recommendedName>
        <fullName evidence="1">Telomerase reverse transcriptase</fullName>
        <ecNumber evidence="1">2.7.7.49</ecNumber>
    </recommendedName>
    <alternativeName>
        <fullName evidence="1">Telomerase catalytic subunit</fullName>
    </alternativeName>
</protein>
<dbReference type="AlphaFoldDB" id="E3LVL7"/>
<accession>E3LVL7</accession>
<keyword evidence="1" id="KW-0779">Telomere</keyword>
<dbReference type="GO" id="GO:0046872">
    <property type="term" value="F:metal ion binding"/>
    <property type="evidence" value="ECO:0007669"/>
    <property type="project" value="UniProtKB-KW"/>
</dbReference>
<keyword evidence="1" id="KW-0158">Chromosome</keyword>
<dbReference type="InterPro" id="IPR003545">
    <property type="entry name" value="Telomerase_RT"/>
</dbReference>
<evidence type="ECO:0000313" key="4">
    <source>
        <dbReference type="Proteomes" id="UP000008281"/>
    </source>
</evidence>
<comment type="function">
    <text evidence="1">Telomerase is a ribonucleoprotein enzyme essential for the replication of chromosome termini in most eukaryotes. It elongates telomeres. It is a reverse transcriptase that adds simple sequence repeats to chromosome ends by copying a template sequence within the RNA component of the enzyme.</text>
</comment>
<dbReference type="InterPro" id="IPR043502">
    <property type="entry name" value="DNA/RNA_pol_sf"/>
</dbReference>
<keyword evidence="1" id="KW-0539">Nucleus</keyword>
<keyword evidence="1" id="KW-0695">RNA-directed DNA polymerase</keyword>